<comment type="caution">
    <text evidence="8">The sequence shown here is derived from an EMBL/GenBank/DDBJ whole genome shotgun (WGS) entry which is preliminary data.</text>
</comment>
<dbReference type="GO" id="GO:0006825">
    <property type="term" value="P:copper ion transport"/>
    <property type="evidence" value="ECO:0007669"/>
    <property type="project" value="InterPro"/>
</dbReference>
<feature type="transmembrane region" description="Helical" evidence="6">
    <location>
        <begin position="186"/>
        <end position="205"/>
    </location>
</feature>
<keyword evidence="3 6" id="KW-0812">Transmembrane</keyword>
<dbReference type="RefSeq" id="WP_119601864.1">
    <property type="nucleotide sequence ID" value="NZ_QXQA01000014.1"/>
</dbReference>
<evidence type="ECO:0000256" key="6">
    <source>
        <dbReference type="SAM" id="Phobius"/>
    </source>
</evidence>
<evidence type="ECO:0000259" key="7">
    <source>
        <dbReference type="Pfam" id="PF05425"/>
    </source>
</evidence>
<evidence type="ECO:0000313" key="8">
    <source>
        <dbReference type="EMBL" id="RIX50583.1"/>
    </source>
</evidence>
<reference evidence="8 9" key="1">
    <citation type="submission" date="2018-09" db="EMBL/GenBank/DDBJ databases">
        <title>Paenibacillus aracenensis nov. sp. isolated from a cave in southern Spain.</title>
        <authorList>
            <person name="Jurado V."/>
            <person name="Gutierrez-Patricio S."/>
            <person name="Gonzalez-Pimentel J.L."/>
            <person name="Miller A.Z."/>
            <person name="Laiz L."/>
            <person name="Saiz-Jimenez C."/>
        </authorList>
    </citation>
    <scope>NUCLEOTIDE SEQUENCE [LARGE SCALE GENOMIC DNA]</scope>
    <source>
        <strain evidence="8 9">DSM 22867</strain>
    </source>
</reference>
<evidence type="ECO:0000256" key="3">
    <source>
        <dbReference type="ARBA" id="ARBA00022692"/>
    </source>
</evidence>
<keyword evidence="2" id="KW-1003">Cell membrane</keyword>
<dbReference type="GO" id="GO:0005886">
    <property type="term" value="C:plasma membrane"/>
    <property type="evidence" value="ECO:0007669"/>
    <property type="project" value="UniProtKB-SubCell"/>
</dbReference>
<evidence type="ECO:0000256" key="5">
    <source>
        <dbReference type="ARBA" id="ARBA00023136"/>
    </source>
</evidence>
<evidence type="ECO:0000256" key="2">
    <source>
        <dbReference type="ARBA" id="ARBA00022475"/>
    </source>
</evidence>
<feature type="transmembrane region" description="Helical" evidence="6">
    <location>
        <begin position="86"/>
        <end position="103"/>
    </location>
</feature>
<feature type="transmembrane region" description="Helical" evidence="6">
    <location>
        <begin position="146"/>
        <end position="165"/>
    </location>
</feature>
<dbReference type="InterPro" id="IPR032694">
    <property type="entry name" value="CopC/D"/>
</dbReference>
<comment type="subcellular location">
    <subcellularLocation>
        <location evidence="1">Cell membrane</location>
        <topology evidence="1">Multi-pass membrane protein</topology>
    </subcellularLocation>
</comment>
<sequence>MIYISEGLLYVCFAILIGALTLRIVPEKLQPAVQVPNGLLLACAAAIPVLSYVPIHQLARLFAKDFELSYFAMLKSILLDVKAGKAWLWTALGAAGLAVLLSAKSFRNDRHMPKVALFVTMLLIVWLGYASHASSLSALKGLVVHTAHFFAFSLWIGILFVTAWFSRSAGKSADNWPAFLKWFSPLAIICVVVTLLAGFTLMTFTTPEYVNAWMLPYGQALLIKHLLILPLLLFAYTNGFMYKSAVAANPDFHPVKWLRIESIAAVLMLGATAFMGQQTPPHTVKDTLQTESPSPLFTWLYKGSFSPDLDLRFTLHMESILMLAAALLVAVAVVWTYRLNRPWTALPLGLLAAGFTYLGLMFSIS</sequence>
<feature type="transmembrane region" description="Helical" evidence="6">
    <location>
        <begin position="115"/>
        <end position="134"/>
    </location>
</feature>
<evidence type="ECO:0000256" key="1">
    <source>
        <dbReference type="ARBA" id="ARBA00004651"/>
    </source>
</evidence>
<dbReference type="Proteomes" id="UP000266482">
    <property type="component" value="Unassembled WGS sequence"/>
</dbReference>
<feature type="transmembrane region" description="Helical" evidence="6">
    <location>
        <begin position="319"/>
        <end position="337"/>
    </location>
</feature>
<dbReference type="Pfam" id="PF05425">
    <property type="entry name" value="CopD"/>
    <property type="match status" value="1"/>
</dbReference>
<feature type="transmembrane region" description="Helical" evidence="6">
    <location>
        <begin position="344"/>
        <end position="364"/>
    </location>
</feature>
<accession>A0A3A1UW83</accession>
<evidence type="ECO:0000313" key="9">
    <source>
        <dbReference type="Proteomes" id="UP000266482"/>
    </source>
</evidence>
<keyword evidence="5 6" id="KW-0472">Membrane</keyword>
<feature type="transmembrane region" description="Helical" evidence="6">
    <location>
        <begin position="7"/>
        <end position="25"/>
    </location>
</feature>
<dbReference type="InterPro" id="IPR008457">
    <property type="entry name" value="Cu-R_CopD_dom"/>
</dbReference>
<proteinExistence type="predicted"/>
<keyword evidence="4 6" id="KW-1133">Transmembrane helix</keyword>
<dbReference type="EMBL" id="QXQA01000014">
    <property type="protein sequence ID" value="RIX50583.1"/>
    <property type="molecule type" value="Genomic_DNA"/>
</dbReference>
<protein>
    <recommendedName>
        <fullName evidence="7">Copper resistance protein D domain-containing protein</fullName>
    </recommendedName>
</protein>
<feature type="transmembrane region" description="Helical" evidence="6">
    <location>
        <begin position="217"/>
        <end position="236"/>
    </location>
</feature>
<name>A0A3A1UW83_9BACL</name>
<dbReference type="PANTHER" id="PTHR34820:SF4">
    <property type="entry name" value="INNER MEMBRANE PROTEIN YEBZ"/>
    <property type="match status" value="1"/>
</dbReference>
<organism evidence="8 9">
    <name type="scientific">Paenibacillus nanensis</name>
    <dbReference type="NCBI Taxonomy" id="393251"/>
    <lineage>
        <taxon>Bacteria</taxon>
        <taxon>Bacillati</taxon>
        <taxon>Bacillota</taxon>
        <taxon>Bacilli</taxon>
        <taxon>Bacillales</taxon>
        <taxon>Paenibacillaceae</taxon>
        <taxon>Paenibacillus</taxon>
    </lineage>
</organism>
<evidence type="ECO:0000256" key="4">
    <source>
        <dbReference type="ARBA" id="ARBA00022989"/>
    </source>
</evidence>
<keyword evidence="9" id="KW-1185">Reference proteome</keyword>
<feature type="transmembrane region" description="Helical" evidence="6">
    <location>
        <begin position="37"/>
        <end position="55"/>
    </location>
</feature>
<gene>
    <name evidence="8" type="ORF">D3P08_20135</name>
</gene>
<dbReference type="OrthoDB" id="2387346at2"/>
<dbReference type="PANTHER" id="PTHR34820">
    <property type="entry name" value="INNER MEMBRANE PROTEIN YEBZ"/>
    <property type="match status" value="1"/>
</dbReference>
<dbReference type="AlphaFoldDB" id="A0A3A1UW83"/>
<feature type="transmembrane region" description="Helical" evidence="6">
    <location>
        <begin position="257"/>
        <end position="276"/>
    </location>
</feature>
<feature type="domain" description="Copper resistance protein D" evidence="7">
    <location>
        <begin position="178"/>
        <end position="274"/>
    </location>
</feature>